<dbReference type="RefSeq" id="XP_021760976.1">
    <property type="nucleotide sequence ID" value="XM_021905284.1"/>
</dbReference>
<dbReference type="PANTHER" id="PTHR34145">
    <property type="entry name" value="OS02G0105600 PROTEIN"/>
    <property type="match status" value="1"/>
</dbReference>
<dbReference type="EnsemblPlants" id="AUR62013515-RA">
    <property type="protein sequence ID" value="AUR62013515-RA:cds"/>
    <property type="gene ID" value="AUR62013515"/>
</dbReference>
<evidence type="ECO:0000313" key="4">
    <source>
        <dbReference type="Proteomes" id="UP000596660"/>
    </source>
</evidence>
<dbReference type="InterPro" id="IPR001810">
    <property type="entry name" value="F-box_dom"/>
</dbReference>
<dbReference type="OrthoDB" id="613853at2759"/>
<dbReference type="InterPro" id="IPR032675">
    <property type="entry name" value="LRR_dom_sf"/>
</dbReference>
<dbReference type="KEGG" id="cqi:110725815"/>
<dbReference type="Gramene" id="AUR62013515-RA">
    <property type="protein sequence ID" value="AUR62013515-RA:cds"/>
    <property type="gene ID" value="AUR62013515"/>
</dbReference>
<gene>
    <name evidence="3" type="primary">LOC110725815</name>
</gene>
<dbReference type="Proteomes" id="UP000596660">
    <property type="component" value="Unplaced"/>
</dbReference>
<dbReference type="Pfam" id="PF00646">
    <property type="entry name" value="F-box"/>
    <property type="match status" value="1"/>
</dbReference>
<dbReference type="InterPro" id="IPR055357">
    <property type="entry name" value="LRR_At1g61320_AtMIF1"/>
</dbReference>
<dbReference type="InterPro" id="IPR036047">
    <property type="entry name" value="F-box-like_dom_sf"/>
</dbReference>
<dbReference type="SUPFAM" id="SSF81383">
    <property type="entry name" value="F-box domain"/>
    <property type="match status" value="1"/>
</dbReference>
<dbReference type="RefSeq" id="XP_021760975.1">
    <property type="nucleotide sequence ID" value="XM_021905283.1"/>
</dbReference>
<protein>
    <recommendedName>
        <fullName evidence="5">F-box domain-containing protein</fullName>
    </recommendedName>
</protein>
<reference evidence="3" key="2">
    <citation type="submission" date="2021-03" db="UniProtKB">
        <authorList>
            <consortium name="EnsemblPlants"/>
        </authorList>
    </citation>
    <scope>IDENTIFICATION</scope>
</reference>
<dbReference type="GeneID" id="110725815"/>
<dbReference type="OMA" id="CIDIMAP"/>
<sequence length="473" mass="53895">MEKRTWPALKSCKHQPYQGKGSDNDRLSQLPHDILMSIMSLLTIKEAAQTSVLSHGLNYIWRCFPILIFKDDHPIVHWVARNHLLLPQERSNFVTMVKSVLESHLGVAIDELSVVFDLDVSYESDIDRWLAFAIEKHVKRLELDFTPQIGRAFSLINCYTWPLECRLLSLGLHCNLVSLTSLCLKYVNVTDKDIECVLLSCHALENLCIVDGSSGLKCINMPQTSLQLKHLELSCCYYLSCIDIMAPKLVSFTLHGHPIALNIRASSLSKVSIGSGNYRGEVVAYAYRSLSQYLSNLEYLSWHLFLKTAYPIQWNTGISKPPIMSNLKHLELHVQAKGDESLLGWAYLIGESPVLEKLTLKFSRHPWVYKANVPQRNIVKHKGRPLKNLKTLEHCGFLGLPIDIEFATYVVENSIKLKDVIFTHPQIIIYRDPTNNYAKGRVLEFIKTLPQEVAFKFGKPANHCCPISTYPYF</sequence>
<evidence type="ECO:0000313" key="3">
    <source>
        <dbReference type="EnsemblPlants" id="AUR62013515-RA:cds"/>
    </source>
</evidence>
<dbReference type="AlphaFoldDB" id="A0A803LHR8"/>
<organism evidence="3 4">
    <name type="scientific">Chenopodium quinoa</name>
    <name type="common">Quinoa</name>
    <dbReference type="NCBI Taxonomy" id="63459"/>
    <lineage>
        <taxon>Eukaryota</taxon>
        <taxon>Viridiplantae</taxon>
        <taxon>Streptophyta</taxon>
        <taxon>Embryophyta</taxon>
        <taxon>Tracheophyta</taxon>
        <taxon>Spermatophyta</taxon>
        <taxon>Magnoliopsida</taxon>
        <taxon>eudicotyledons</taxon>
        <taxon>Gunneridae</taxon>
        <taxon>Pentapetalae</taxon>
        <taxon>Caryophyllales</taxon>
        <taxon>Chenopodiaceae</taxon>
        <taxon>Chenopodioideae</taxon>
        <taxon>Atripliceae</taxon>
        <taxon>Chenopodium</taxon>
    </lineage>
</organism>
<evidence type="ECO:0008006" key="5">
    <source>
        <dbReference type="Google" id="ProtNLM"/>
    </source>
</evidence>
<dbReference type="Gene3D" id="3.80.10.10">
    <property type="entry name" value="Ribonuclease Inhibitor"/>
    <property type="match status" value="1"/>
</dbReference>
<dbReference type="PANTHER" id="PTHR34145:SF68">
    <property type="entry name" value="FBD DOMAIN-CONTAINING PROTEIN"/>
    <property type="match status" value="1"/>
</dbReference>
<feature type="domain" description="At1g61320/AtMIF1 LRR" evidence="2">
    <location>
        <begin position="100"/>
        <end position="420"/>
    </location>
</feature>
<dbReference type="InterPro" id="IPR053772">
    <property type="entry name" value="At1g61320/At1g61330-like"/>
</dbReference>
<dbReference type="Pfam" id="PF23622">
    <property type="entry name" value="LRR_At1g61320_AtMIF1"/>
    <property type="match status" value="1"/>
</dbReference>
<accession>A0A803LHR8</accession>
<name>A0A803LHR8_CHEQI</name>
<keyword evidence="4" id="KW-1185">Reference proteome</keyword>
<feature type="domain" description="F-box" evidence="1">
    <location>
        <begin position="27"/>
        <end position="65"/>
    </location>
</feature>
<proteinExistence type="predicted"/>
<dbReference type="SUPFAM" id="SSF52047">
    <property type="entry name" value="RNI-like"/>
    <property type="match status" value="1"/>
</dbReference>
<evidence type="ECO:0000259" key="1">
    <source>
        <dbReference type="Pfam" id="PF00646"/>
    </source>
</evidence>
<evidence type="ECO:0000259" key="2">
    <source>
        <dbReference type="Pfam" id="PF23622"/>
    </source>
</evidence>
<reference evidence="3" key="1">
    <citation type="journal article" date="2017" name="Nature">
        <title>The genome of Chenopodium quinoa.</title>
        <authorList>
            <person name="Jarvis D.E."/>
            <person name="Ho Y.S."/>
            <person name="Lightfoot D.J."/>
            <person name="Schmoeckel S.M."/>
            <person name="Li B."/>
            <person name="Borm T.J.A."/>
            <person name="Ohyanagi H."/>
            <person name="Mineta K."/>
            <person name="Michell C.T."/>
            <person name="Saber N."/>
            <person name="Kharbatia N.M."/>
            <person name="Rupper R.R."/>
            <person name="Sharp A.R."/>
            <person name="Dally N."/>
            <person name="Boughton B.A."/>
            <person name="Woo Y.H."/>
            <person name="Gao G."/>
            <person name="Schijlen E.G.W.M."/>
            <person name="Guo X."/>
            <person name="Momin A.A."/>
            <person name="Negrao S."/>
            <person name="Al-Babili S."/>
            <person name="Gehring C."/>
            <person name="Roessner U."/>
            <person name="Jung C."/>
            <person name="Murphy K."/>
            <person name="Arold S.T."/>
            <person name="Gojobori T."/>
            <person name="van der Linden C.G."/>
            <person name="van Loo E.N."/>
            <person name="Jellen E.N."/>
            <person name="Maughan P.J."/>
            <person name="Tester M."/>
        </authorList>
    </citation>
    <scope>NUCLEOTIDE SEQUENCE [LARGE SCALE GENOMIC DNA]</scope>
    <source>
        <strain evidence="3">cv. PI 614886</strain>
    </source>
</reference>